<feature type="compositionally biased region" description="Basic residues" evidence="1">
    <location>
        <begin position="105"/>
        <end position="123"/>
    </location>
</feature>
<dbReference type="Proteomes" id="UP000781932">
    <property type="component" value="Unassembled WGS sequence"/>
</dbReference>
<dbReference type="AlphaFoldDB" id="A0A9P6HVK2"/>
<feature type="domain" description="DUF7730" evidence="2">
    <location>
        <begin position="37"/>
        <end position="153"/>
    </location>
</feature>
<dbReference type="InterPro" id="IPR056632">
    <property type="entry name" value="DUF7730"/>
</dbReference>
<evidence type="ECO:0000313" key="3">
    <source>
        <dbReference type="EMBL" id="KAF9871249.1"/>
    </source>
</evidence>
<reference evidence="3" key="1">
    <citation type="submission" date="2020-03" db="EMBL/GenBank/DDBJ databases">
        <authorList>
            <person name="He L."/>
        </authorList>
    </citation>
    <scope>NUCLEOTIDE SEQUENCE</scope>
    <source>
        <strain evidence="3">CkLH20</strain>
    </source>
</reference>
<evidence type="ECO:0000259" key="2">
    <source>
        <dbReference type="Pfam" id="PF24864"/>
    </source>
</evidence>
<protein>
    <recommendedName>
        <fullName evidence="2">DUF7730 domain-containing protein</fullName>
    </recommendedName>
</protein>
<dbReference type="PANTHER" id="PTHR38790">
    <property type="entry name" value="2EXR DOMAIN-CONTAINING PROTEIN-RELATED"/>
    <property type="match status" value="1"/>
</dbReference>
<dbReference type="OrthoDB" id="5413827at2759"/>
<feature type="region of interest" description="Disordered" evidence="1">
    <location>
        <begin position="91"/>
        <end position="123"/>
    </location>
</feature>
<sequence length="236" mass="27471">MHKPTTYAKGKRYGILGYLPELGSKEAVLWDLNATVSPLLRLPPEIRNKIYSLLLSSRRIHVMHDPKTSGFHCVTLRPAANPWTYVENCDDEHDHDSDGENQEKKKNRRNGHNKRKSKRKGKRHLLSRGLTLLSPVCRQLYHETDLMPYRECAWSWATPGLMERFLLTERRWGVLQRRSVREVCVRGIPGYGNLSRRLRVFLGGLEVVWFWDGGGWICEVVERWKEEEALSVGRPN</sequence>
<name>A0A9P6HVK2_9PEZI</name>
<organism evidence="3 4">
    <name type="scientific">Colletotrichum karsti</name>
    <dbReference type="NCBI Taxonomy" id="1095194"/>
    <lineage>
        <taxon>Eukaryota</taxon>
        <taxon>Fungi</taxon>
        <taxon>Dikarya</taxon>
        <taxon>Ascomycota</taxon>
        <taxon>Pezizomycotina</taxon>
        <taxon>Sordariomycetes</taxon>
        <taxon>Hypocreomycetidae</taxon>
        <taxon>Glomerellales</taxon>
        <taxon>Glomerellaceae</taxon>
        <taxon>Colletotrichum</taxon>
        <taxon>Colletotrichum boninense species complex</taxon>
    </lineage>
</organism>
<evidence type="ECO:0000256" key="1">
    <source>
        <dbReference type="SAM" id="MobiDB-lite"/>
    </source>
</evidence>
<dbReference type="GeneID" id="62166958"/>
<gene>
    <name evidence="3" type="ORF">CkaCkLH20_11170</name>
</gene>
<dbReference type="Pfam" id="PF24864">
    <property type="entry name" value="DUF7730"/>
    <property type="match status" value="1"/>
</dbReference>
<dbReference type="EMBL" id="JAATWM020000046">
    <property type="protein sequence ID" value="KAF9871249.1"/>
    <property type="molecule type" value="Genomic_DNA"/>
</dbReference>
<proteinExistence type="predicted"/>
<reference evidence="3" key="2">
    <citation type="submission" date="2020-11" db="EMBL/GenBank/DDBJ databases">
        <title>Whole genome sequencing of Colletotrichum sp.</title>
        <authorList>
            <person name="Li H."/>
        </authorList>
    </citation>
    <scope>NUCLEOTIDE SEQUENCE</scope>
    <source>
        <strain evidence="3">CkLH20</strain>
    </source>
</reference>
<feature type="compositionally biased region" description="Basic and acidic residues" evidence="1">
    <location>
        <begin position="92"/>
        <end position="104"/>
    </location>
</feature>
<dbReference type="RefSeq" id="XP_038740710.1">
    <property type="nucleotide sequence ID" value="XM_038893884.1"/>
</dbReference>
<evidence type="ECO:0000313" key="4">
    <source>
        <dbReference type="Proteomes" id="UP000781932"/>
    </source>
</evidence>
<dbReference type="PANTHER" id="PTHR38790:SF4">
    <property type="entry name" value="2EXR DOMAIN-CONTAINING PROTEIN"/>
    <property type="match status" value="1"/>
</dbReference>
<comment type="caution">
    <text evidence="3">The sequence shown here is derived from an EMBL/GenBank/DDBJ whole genome shotgun (WGS) entry which is preliminary data.</text>
</comment>
<keyword evidence="4" id="KW-1185">Reference proteome</keyword>
<accession>A0A9P6HVK2</accession>